<evidence type="ECO:0000313" key="2">
    <source>
        <dbReference type="EMBL" id="CAE7611613.1"/>
    </source>
</evidence>
<feature type="non-terminal residue" evidence="2">
    <location>
        <position position="166"/>
    </location>
</feature>
<evidence type="ECO:0000313" key="3">
    <source>
        <dbReference type="Proteomes" id="UP000649617"/>
    </source>
</evidence>
<dbReference type="EMBL" id="CAJNIZ010041156">
    <property type="protein sequence ID" value="CAE7611613.1"/>
    <property type="molecule type" value="Genomic_DNA"/>
</dbReference>
<accession>A0A812V7F1</accession>
<protein>
    <submittedName>
        <fullName evidence="2">Uncharacterized protein</fullName>
    </submittedName>
</protein>
<organism evidence="2 3">
    <name type="scientific">Symbiodinium pilosum</name>
    <name type="common">Dinoflagellate</name>
    <dbReference type="NCBI Taxonomy" id="2952"/>
    <lineage>
        <taxon>Eukaryota</taxon>
        <taxon>Sar</taxon>
        <taxon>Alveolata</taxon>
        <taxon>Dinophyceae</taxon>
        <taxon>Suessiales</taxon>
        <taxon>Symbiodiniaceae</taxon>
        <taxon>Symbiodinium</taxon>
    </lineage>
</organism>
<name>A0A812V7F1_SYMPI</name>
<comment type="caution">
    <text evidence="2">The sequence shown here is derived from an EMBL/GenBank/DDBJ whole genome shotgun (WGS) entry which is preliminary data.</text>
</comment>
<gene>
    <name evidence="2" type="ORF">SPIL2461_LOCUS16116</name>
</gene>
<feature type="region of interest" description="Disordered" evidence="1">
    <location>
        <begin position="18"/>
        <end position="73"/>
    </location>
</feature>
<feature type="compositionally biased region" description="Low complexity" evidence="1">
    <location>
        <begin position="18"/>
        <end position="36"/>
    </location>
</feature>
<reference evidence="2" key="1">
    <citation type="submission" date="2021-02" db="EMBL/GenBank/DDBJ databases">
        <authorList>
            <person name="Dougan E. K."/>
            <person name="Rhodes N."/>
            <person name="Thang M."/>
            <person name="Chan C."/>
        </authorList>
    </citation>
    <scope>NUCLEOTIDE SEQUENCE</scope>
</reference>
<keyword evidence="3" id="KW-1185">Reference proteome</keyword>
<evidence type="ECO:0000256" key="1">
    <source>
        <dbReference type="SAM" id="MobiDB-lite"/>
    </source>
</evidence>
<proteinExistence type="predicted"/>
<dbReference type="Proteomes" id="UP000649617">
    <property type="component" value="Unassembled WGS sequence"/>
</dbReference>
<dbReference type="AlphaFoldDB" id="A0A812V7F1"/>
<sequence>MAMLESAENQIAGLWGLASPTTATPSSTPLAPRASTGTVKPVKFRKQEKGVGKGQLSGRKRQEPPEDEETEDQVLVSRTELKTIRALLVRHDQALNHLAVDRTYVLFFSTTEMSTLAMLRTVTNHWREQYEQGKCTTTLRATLLTSLWMEMEARLTKFEKDAAAMK</sequence>